<dbReference type="AlphaFoldDB" id="A0A5P1FGP9"/>
<evidence type="ECO:0000313" key="1">
    <source>
        <dbReference type="EMBL" id="ONK77545.1"/>
    </source>
</evidence>
<gene>
    <name evidence="1" type="ORF">A4U43_C02F7690</name>
</gene>
<dbReference type="Proteomes" id="UP000243459">
    <property type="component" value="Chromosome 2"/>
</dbReference>
<evidence type="ECO:0000313" key="2">
    <source>
        <dbReference type="Proteomes" id="UP000243459"/>
    </source>
</evidence>
<reference evidence="2" key="1">
    <citation type="journal article" date="2017" name="Nat. Commun.">
        <title>The asparagus genome sheds light on the origin and evolution of a young Y chromosome.</title>
        <authorList>
            <person name="Harkess A."/>
            <person name="Zhou J."/>
            <person name="Xu C."/>
            <person name="Bowers J.E."/>
            <person name="Van der Hulst R."/>
            <person name="Ayyampalayam S."/>
            <person name="Mercati F."/>
            <person name="Riccardi P."/>
            <person name="McKain M.R."/>
            <person name="Kakrana A."/>
            <person name="Tang H."/>
            <person name="Ray J."/>
            <person name="Groenendijk J."/>
            <person name="Arikit S."/>
            <person name="Mathioni S.M."/>
            <person name="Nakano M."/>
            <person name="Shan H."/>
            <person name="Telgmann-Rauber A."/>
            <person name="Kanno A."/>
            <person name="Yue Z."/>
            <person name="Chen H."/>
            <person name="Li W."/>
            <person name="Chen Y."/>
            <person name="Xu X."/>
            <person name="Zhang Y."/>
            <person name="Luo S."/>
            <person name="Chen H."/>
            <person name="Gao J."/>
            <person name="Mao Z."/>
            <person name="Pires J.C."/>
            <person name="Luo M."/>
            <person name="Kudrna D."/>
            <person name="Wing R.A."/>
            <person name="Meyers B.C."/>
            <person name="Yi K."/>
            <person name="Kong H."/>
            <person name="Lavrijsen P."/>
            <person name="Sunseri F."/>
            <person name="Falavigna A."/>
            <person name="Ye Y."/>
            <person name="Leebens-Mack J.H."/>
            <person name="Chen G."/>
        </authorList>
    </citation>
    <scope>NUCLEOTIDE SEQUENCE [LARGE SCALE GENOMIC DNA]</scope>
    <source>
        <strain evidence="2">cv. DH0086</strain>
    </source>
</reference>
<organism evidence="1 2">
    <name type="scientific">Asparagus officinalis</name>
    <name type="common">Garden asparagus</name>
    <dbReference type="NCBI Taxonomy" id="4686"/>
    <lineage>
        <taxon>Eukaryota</taxon>
        <taxon>Viridiplantae</taxon>
        <taxon>Streptophyta</taxon>
        <taxon>Embryophyta</taxon>
        <taxon>Tracheophyta</taxon>
        <taxon>Spermatophyta</taxon>
        <taxon>Magnoliopsida</taxon>
        <taxon>Liliopsida</taxon>
        <taxon>Asparagales</taxon>
        <taxon>Asparagaceae</taxon>
        <taxon>Asparagoideae</taxon>
        <taxon>Asparagus</taxon>
    </lineage>
</organism>
<name>A0A5P1FGP9_ASPOF</name>
<protein>
    <submittedName>
        <fullName evidence="1">Uncharacterized protein</fullName>
    </submittedName>
</protein>
<keyword evidence="2" id="KW-1185">Reference proteome</keyword>
<proteinExistence type="predicted"/>
<dbReference type="Gramene" id="ONK77545">
    <property type="protein sequence ID" value="ONK77545"/>
    <property type="gene ID" value="A4U43_C02F7690"/>
</dbReference>
<sequence length="126" mass="13949">MPGSPAPNFPPDSPVDFDVEKEEPVGFVLDEGLAQVRSDWDSESGDERRPNVHVFVALVDRREAGGEGYLLPLSKENDSDREVVVEKSLLSSVVLEEDTATKEDDKGKSLMISEAEDNDKWLMDSL</sequence>
<accession>A0A5P1FGP9</accession>
<dbReference type="EMBL" id="CM007382">
    <property type="protein sequence ID" value="ONK77545.1"/>
    <property type="molecule type" value="Genomic_DNA"/>
</dbReference>